<dbReference type="SUPFAM" id="SSF88723">
    <property type="entry name" value="PIN domain-like"/>
    <property type="match status" value="1"/>
</dbReference>
<dbReference type="InterPro" id="IPR008918">
    <property type="entry name" value="HhH2"/>
</dbReference>
<dbReference type="AlphaFoldDB" id="A0A1F7GEE4"/>
<dbReference type="GO" id="GO:0017108">
    <property type="term" value="F:5'-flap endonuclease activity"/>
    <property type="evidence" value="ECO:0007669"/>
    <property type="project" value="InterPro"/>
</dbReference>
<dbReference type="CDD" id="cd09859">
    <property type="entry name" value="PIN_53EXO"/>
    <property type="match status" value="1"/>
</dbReference>
<dbReference type="GO" id="GO:0003677">
    <property type="term" value="F:DNA binding"/>
    <property type="evidence" value="ECO:0007669"/>
    <property type="project" value="UniProtKB-KW"/>
</dbReference>
<keyword evidence="1" id="KW-0540">Nuclease</keyword>
<comment type="caution">
    <text evidence="5">The sequence shown here is derived from an EMBL/GenBank/DDBJ whole genome shotgun (WGS) entry which is preliminary data.</text>
</comment>
<dbReference type="Gene3D" id="3.40.50.1010">
    <property type="entry name" value="5'-nuclease"/>
    <property type="match status" value="1"/>
</dbReference>
<dbReference type="InterPro" id="IPR038969">
    <property type="entry name" value="FEN"/>
</dbReference>
<dbReference type="InterPro" id="IPR020046">
    <property type="entry name" value="5-3_exonucl_a-hlix_arch_N"/>
</dbReference>
<dbReference type="InterPro" id="IPR020045">
    <property type="entry name" value="DNA_polI_H3TH"/>
</dbReference>
<organism evidence="5 6">
    <name type="scientific">Candidatus Roizmanbacteria bacterium RIFCSPHIGHO2_01_FULL_39_12b</name>
    <dbReference type="NCBI Taxonomy" id="1802030"/>
    <lineage>
        <taxon>Bacteria</taxon>
        <taxon>Candidatus Roizmaniibacteriota</taxon>
    </lineage>
</organism>
<dbReference type="Pfam" id="PF02739">
    <property type="entry name" value="5_3_exonuc_N"/>
    <property type="match status" value="1"/>
</dbReference>
<sequence length="307" mass="34614">MKSLLLIDGNGLVHRAYHALPEFTSRSGQPTGAVYGFISTLNKVISDYRPTHVITCFDTPAPTFRDSLFINYRTQRPEADKELKDQFPLVKEFLDAAGVAHVEKEGLEADDLIGVLATQAHKRGFVVNILTGDKDIFQLVNNNIFVITPQIGYGHEKKYDRRAVIEKFGIPPERVADLKALAGDPSDNYKGIVGIGPKTASQLINKFGPIENIYENIDQVENPILRQKLINGKGDAELSKKLAQLVIEADIPVKVDDGEFIHYNESLKYFFNKYNFRSLYNRIFGTSTKPEKIEKPKKKENQLDLFN</sequence>
<dbReference type="Gene3D" id="1.10.150.20">
    <property type="entry name" value="5' to 3' exonuclease, C-terminal subdomain"/>
    <property type="match status" value="1"/>
</dbReference>
<dbReference type="PANTHER" id="PTHR42646">
    <property type="entry name" value="FLAP ENDONUCLEASE XNI"/>
    <property type="match status" value="1"/>
</dbReference>
<dbReference type="PANTHER" id="PTHR42646:SF2">
    <property type="entry name" value="5'-3' EXONUCLEASE FAMILY PROTEIN"/>
    <property type="match status" value="1"/>
</dbReference>
<dbReference type="SMART" id="SM00279">
    <property type="entry name" value="HhH2"/>
    <property type="match status" value="1"/>
</dbReference>
<dbReference type="InterPro" id="IPR029060">
    <property type="entry name" value="PIN-like_dom_sf"/>
</dbReference>
<dbReference type="FunFam" id="1.10.150.20:FF:000003">
    <property type="entry name" value="DNA polymerase I"/>
    <property type="match status" value="1"/>
</dbReference>
<dbReference type="InterPro" id="IPR036279">
    <property type="entry name" value="5-3_exonuclease_C_sf"/>
</dbReference>
<dbReference type="SMART" id="SM00475">
    <property type="entry name" value="53EXOc"/>
    <property type="match status" value="1"/>
</dbReference>
<dbReference type="InterPro" id="IPR002421">
    <property type="entry name" value="5-3_exonuclease"/>
</dbReference>
<reference evidence="5 6" key="1">
    <citation type="journal article" date="2016" name="Nat. Commun.">
        <title>Thousands of microbial genomes shed light on interconnected biogeochemical processes in an aquifer system.</title>
        <authorList>
            <person name="Anantharaman K."/>
            <person name="Brown C.T."/>
            <person name="Hug L.A."/>
            <person name="Sharon I."/>
            <person name="Castelle C.J."/>
            <person name="Probst A.J."/>
            <person name="Thomas B.C."/>
            <person name="Singh A."/>
            <person name="Wilkins M.J."/>
            <person name="Karaoz U."/>
            <person name="Brodie E.L."/>
            <person name="Williams K.H."/>
            <person name="Hubbard S.S."/>
            <person name="Banfield J.F."/>
        </authorList>
    </citation>
    <scope>NUCLEOTIDE SEQUENCE [LARGE SCALE GENOMIC DNA]</scope>
</reference>
<name>A0A1F7GEE4_9BACT</name>
<dbReference type="GO" id="GO:0033567">
    <property type="term" value="P:DNA replication, Okazaki fragment processing"/>
    <property type="evidence" value="ECO:0007669"/>
    <property type="project" value="InterPro"/>
</dbReference>
<proteinExistence type="predicted"/>
<evidence type="ECO:0000313" key="6">
    <source>
        <dbReference type="Proteomes" id="UP000178372"/>
    </source>
</evidence>
<feature type="domain" description="5'-3' exonuclease" evidence="4">
    <location>
        <begin position="1"/>
        <end position="261"/>
    </location>
</feature>
<evidence type="ECO:0000256" key="2">
    <source>
        <dbReference type="ARBA" id="ARBA00022801"/>
    </source>
</evidence>
<dbReference type="Proteomes" id="UP000178372">
    <property type="component" value="Unassembled WGS sequence"/>
</dbReference>
<evidence type="ECO:0000313" key="5">
    <source>
        <dbReference type="EMBL" id="OGK17235.1"/>
    </source>
</evidence>
<dbReference type="SUPFAM" id="SSF47807">
    <property type="entry name" value="5' to 3' exonuclease, C-terminal subdomain"/>
    <property type="match status" value="1"/>
</dbReference>
<gene>
    <name evidence="5" type="ORF">A2690_02200</name>
</gene>
<keyword evidence="3" id="KW-0238">DNA-binding</keyword>
<dbReference type="EMBL" id="MFZF01000002">
    <property type="protein sequence ID" value="OGK17235.1"/>
    <property type="molecule type" value="Genomic_DNA"/>
</dbReference>
<evidence type="ECO:0000256" key="3">
    <source>
        <dbReference type="ARBA" id="ARBA00023125"/>
    </source>
</evidence>
<dbReference type="Pfam" id="PF01367">
    <property type="entry name" value="5_3_exonuc"/>
    <property type="match status" value="1"/>
</dbReference>
<dbReference type="CDD" id="cd09898">
    <property type="entry name" value="H3TH_53EXO"/>
    <property type="match status" value="1"/>
</dbReference>
<accession>A0A1F7GEE4</accession>
<evidence type="ECO:0000259" key="4">
    <source>
        <dbReference type="SMART" id="SM00475"/>
    </source>
</evidence>
<dbReference type="GO" id="GO:0008409">
    <property type="term" value="F:5'-3' exonuclease activity"/>
    <property type="evidence" value="ECO:0007669"/>
    <property type="project" value="InterPro"/>
</dbReference>
<keyword evidence="2" id="KW-0378">Hydrolase</keyword>
<evidence type="ECO:0000256" key="1">
    <source>
        <dbReference type="ARBA" id="ARBA00022722"/>
    </source>
</evidence>
<protein>
    <recommendedName>
        <fullName evidence="4">5'-3' exonuclease domain-containing protein</fullName>
    </recommendedName>
</protein>